<dbReference type="KEGG" id="ein:Eint_081460"/>
<name>E0S8E1_ENCIT</name>
<dbReference type="RefSeq" id="XP_003073438.2">
    <property type="nucleotide sequence ID" value="XM_003073392.2"/>
</dbReference>
<accession>E0S8E1</accession>
<gene>
    <name evidence="2" type="ORF">Eint_081460</name>
</gene>
<feature type="compositionally biased region" description="Acidic residues" evidence="1">
    <location>
        <begin position="161"/>
        <end position="173"/>
    </location>
</feature>
<sequence length="378" mass="43311">MLFIYLALTYAMEEMGYIFSEGKQRFLTRNGVNIVVGRSKDKPLKFRMVEMDGKNSHNMLLFPVPKMGGNKVADLALNGSRKWHFYPKHGNWNQRTKFILLPGNALKIVVGSECIGVREDNQVVGETCRNNGEDLFQIFSWIPISQKKKVKAWFHRNRYEQEEENQNFPEDDRDSGSEDKNYGPDNSPYDSETSSSDYWRGERQFYDFDYDGGLGGGYGSFGLGMGSLGGRRRRYRRDEDHLKFTEDGEEDTYKSDGGKDYREERMFRRKRMGNYSGHRKGRHHKGSKELDGGFLQGRDMMFGDLSSSEMMDYFGNLQEYDRKNRALRGNPPNGCGNLDGIVFAEGSNNCNTGGPGENEICRINKTTTAFRKMVGIPI</sequence>
<proteinExistence type="predicted"/>
<dbReference type="EMBL" id="CP001949">
    <property type="protein sequence ID" value="ADM12078.2"/>
    <property type="molecule type" value="Genomic_DNA"/>
</dbReference>
<organism evidence="2 3">
    <name type="scientific">Encephalitozoon intestinalis (strain ATCC 50506)</name>
    <name type="common">Microsporidian parasite</name>
    <name type="synonym">Septata intestinalis</name>
    <dbReference type="NCBI Taxonomy" id="876142"/>
    <lineage>
        <taxon>Eukaryota</taxon>
        <taxon>Fungi</taxon>
        <taxon>Fungi incertae sedis</taxon>
        <taxon>Microsporidia</taxon>
        <taxon>Unikaryonidae</taxon>
        <taxon>Encephalitozoon</taxon>
    </lineage>
</organism>
<evidence type="ECO:0000313" key="3">
    <source>
        <dbReference type="Proteomes" id="UP000002313"/>
    </source>
</evidence>
<keyword evidence="3" id="KW-1185">Reference proteome</keyword>
<dbReference type="AlphaFoldDB" id="E0S8E1"/>
<dbReference type="Proteomes" id="UP000002313">
    <property type="component" value="Chromosome VIII"/>
</dbReference>
<dbReference type="VEuPathDB" id="MicrosporidiaDB:Eint_081460"/>
<evidence type="ECO:0000313" key="2">
    <source>
        <dbReference type="EMBL" id="ADM12078.2"/>
    </source>
</evidence>
<dbReference type="HOGENOM" id="CLU_752323_0_0_1"/>
<dbReference type="GeneID" id="9698266"/>
<protein>
    <submittedName>
        <fullName evidence="2">Uncharacterized protein</fullName>
    </submittedName>
</protein>
<evidence type="ECO:0000256" key="1">
    <source>
        <dbReference type="SAM" id="MobiDB-lite"/>
    </source>
</evidence>
<reference evidence="2 3" key="1">
    <citation type="journal article" date="2010" name="Nat. Commun.">
        <title>The complete sequence of the smallest known nuclear genome from the microsporidian Encephalitozoon intestinalis.</title>
        <authorList>
            <person name="Corradi N."/>
            <person name="Pombert J.-F."/>
            <person name="Farinelli L."/>
            <person name="Didier E.S."/>
            <person name="Keeling P.J."/>
        </authorList>
    </citation>
    <scope>NUCLEOTIDE SEQUENCE [LARGE SCALE GENOMIC DNA]</scope>
    <source>
        <strain evidence="2 3">ATCC 50506</strain>
    </source>
</reference>
<feature type="region of interest" description="Disordered" evidence="1">
    <location>
        <begin position="161"/>
        <end position="196"/>
    </location>
</feature>
<reference evidence="2 3" key="2">
    <citation type="journal article" date="2012" name="Proc. Natl. Acad. Sci. U.S.A.">
        <title>Gain and loss of multiple functionally related, horizontally transferred genes in the reduced genomes of two microsporidian parasites.</title>
        <authorList>
            <person name="Pombert J.-F."/>
            <person name="Selman M."/>
            <person name="Burki F."/>
            <person name="Bardell F.T."/>
            <person name="Farinelli L."/>
            <person name="Solter L.F."/>
            <person name="Whitman D.W."/>
            <person name="Weiss L.M."/>
            <person name="Corradi N."/>
            <person name="Keeling P.J."/>
        </authorList>
    </citation>
    <scope>NUCLEOTIDE SEQUENCE [LARGE SCALE GENOMIC DNA]</scope>
    <source>
        <strain evidence="2 3">ATCC 50506</strain>
    </source>
</reference>
<dbReference type="OrthoDB" id="2195020at2759"/>